<keyword evidence="2" id="KW-0472">Membrane</keyword>
<keyword evidence="2" id="KW-1133">Transmembrane helix</keyword>
<dbReference type="RefSeq" id="WP_171078561.1">
    <property type="nucleotide sequence ID" value="NZ_BNBU01000004.1"/>
</dbReference>
<dbReference type="Proteomes" id="UP000587462">
    <property type="component" value="Unassembled WGS sequence"/>
</dbReference>
<keyword evidence="2" id="KW-0812">Transmembrane</keyword>
<organism evidence="3 4">
    <name type="scientific">Streptomyces morookaense</name>
    <name type="common">Streptoverticillium morookaense</name>
    <dbReference type="NCBI Taxonomy" id="1970"/>
    <lineage>
        <taxon>Bacteria</taxon>
        <taxon>Bacillati</taxon>
        <taxon>Actinomycetota</taxon>
        <taxon>Actinomycetes</taxon>
        <taxon>Kitasatosporales</taxon>
        <taxon>Streptomycetaceae</taxon>
        <taxon>Streptomyces</taxon>
    </lineage>
</organism>
<gene>
    <name evidence="3" type="ORF">HG542_03745</name>
</gene>
<feature type="region of interest" description="Disordered" evidence="1">
    <location>
        <begin position="1"/>
        <end position="87"/>
    </location>
</feature>
<evidence type="ECO:0000256" key="1">
    <source>
        <dbReference type="SAM" id="MobiDB-lite"/>
    </source>
</evidence>
<evidence type="ECO:0000313" key="4">
    <source>
        <dbReference type="Proteomes" id="UP000587462"/>
    </source>
</evidence>
<accession>A0A7Y7B0F9</accession>
<comment type="caution">
    <text evidence="3">The sequence shown here is derived from an EMBL/GenBank/DDBJ whole genome shotgun (WGS) entry which is preliminary data.</text>
</comment>
<sequence>MTTPPPHQNPYAQQGGGNPYAQQPQAPYGPPPQGPYAQQPPQGPYGQQPPGPYGQQPPGPYGQQPPGPYGQPGGFPGAPVPPQAPRRSPKRVIRNIVLPIVALVVAVGGWLFGKSDDTTKLAVGDCLQNTGTDTRPAIKKLPCTDSKATYKVLKKIDGFTITSLACSKVEGATSALTWKERSNRFTLCLSNNKA</sequence>
<dbReference type="EMBL" id="JABBXF010000006">
    <property type="protein sequence ID" value="NVK76768.1"/>
    <property type="molecule type" value="Genomic_DNA"/>
</dbReference>
<evidence type="ECO:0000256" key="2">
    <source>
        <dbReference type="SAM" id="Phobius"/>
    </source>
</evidence>
<evidence type="ECO:0000313" key="3">
    <source>
        <dbReference type="EMBL" id="NVK76768.1"/>
    </source>
</evidence>
<feature type="compositionally biased region" description="Pro residues" evidence="1">
    <location>
        <begin position="41"/>
        <end position="69"/>
    </location>
</feature>
<keyword evidence="4" id="KW-1185">Reference proteome</keyword>
<name>A0A7Y7B0F9_STRMO</name>
<dbReference type="AlphaFoldDB" id="A0A7Y7B0F9"/>
<proteinExistence type="predicted"/>
<feature type="transmembrane region" description="Helical" evidence="2">
    <location>
        <begin position="92"/>
        <end position="112"/>
    </location>
</feature>
<reference evidence="3 4" key="1">
    <citation type="submission" date="2020-04" db="EMBL/GenBank/DDBJ databases">
        <title>Draft Genome Sequence of Streptomyces morookaense DSM 40503, an 8-azaguanine-producing strain.</title>
        <authorList>
            <person name="Qi J."/>
            <person name="Gao J.-M."/>
        </authorList>
    </citation>
    <scope>NUCLEOTIDE SEQUENCE [LARGE SCALE GENOMIC DNA]</scope>
    <source>
        <strain evidence="3 4">DSM 40503</strain>
    </source>
</reference>
<protein>
    <submittedName>
        <fullName evidence="3">Uncharacterized protein</fullName>
    </submittedName>
</protein>